<proteinExistence type="predicted"/>
<organism evidence="3 4">
    <name type="scientific">Limihaloglobus sulfuriphilus</name>
    <dbReference type="NCBI Taxonomy" id="1851148"/>
    <lineage>
        <taxon>Bacteria</taxon>
        <taxon>Pseudomonadati</taxon>
        <taxon>Planctomycetota</taxon>
        <taxon>Phycisphaerae</taxon>
        <taxon>Sedimentisphaerales</taxon>
        <taxon>Sedimentisphaeraceae</taxon>
        <taxon>Limihaloglobus</taxon>
    </lineage>
</organism>
<evidence type="ECO:0000313" key="4">
    <source>
        <dbReference type="Proteomes" id="UP000188181"/>
    </source>
</evidence>
<evidence type="ECO:0000256" key="1">
    <source>
        <dbReference type="SAM" id="SignalP"/>
    </source>
</evidence>
<sequence length="223" mass="24134" precursor="true">MKKTNILLLIFAALAAVSVNAALITEQNFDDAGWDFTAVPDESIGHEEISGFFFMNWGVTDLVPIDSDATNTLTAADDSDFWGIRKLADYAEYTAGVTVNPTDFYLEFDSVDISAYTGVEITFDYAIAEDYADGYMAYQVSLDGGQTWENAVEVSIATGAWTTETISIADSVDDVALRLISDDTLSYPGAAGWDNVELIPEPATMVIFGLGGLILSATRRRNA</sequence>
<evidence type="ECO:0000259" key="2">
    <source>
        <dbReference type="Pfam" id="PF07589"/>
    </source>
</evidence>
<gene>
    <name evidence="3" type="ORF">SMSP2_02785</name>
</gene>
<reference evidence="4" key="1">
    <citation type="submission" date="2017-02" db="EMBL/GenBank/DDBJ databases">
        <title>Comparative genomics and description of representatives of a novel lineage of planctomycetes thriving in anoxic sediments.</title>
        <authorList>
            <person name="Spring S."/>
            <person name="Bunk B."/>
            <person name="Sproer C."/>
        </authorList>
    </citation>
    <scope>NUCLEOTIDE SEQUENCE [LARGE SCALE GENOMIC DNA]</scope>
    <source>
        <strain evidence="4">SM-Chi-D1</strain>
    </source>
</reference>
<name>A0A1Q2MI87_9BACT</name>
<dbReference type="AlphaFoldDB" id="A0A1Q2MI87"/>
<keyword evidence="1" id="KW-0732">Signal</keyword>
<dbReference type="Pfam" id="PF07589">
    <property type="entry name" value="PEP-CTERM"/>
    <property type="match status" value="1"/>
</dbReference>
<dbReference type="Proteomes" id="UP000188181">
    <property type="component" value="Chromosome"/>
</dbReference>
<dbReference type="KEGG" id="pbas:SMSP2_02785"/>
<accession>A0A1Q2MI87</accession>
<dbReference type="InterPro" id="IPR013424">
    <property type="entry name" value="Ice-binding_C"/>
</dbReference>
<evidence type="ECO:0000313" key="3">
    <source>
        <dbReference type="EMBL" id="AQQ72401.1"/>
    </source>
</evidence>
<feature type="chain" id="PRO_5012049369" description="Ice-binding protein C-terminal domain-containing protein" evidence="1">
    <location>
        <begin position="22"/>
        <end position="223"/>
    </location>
</feature>
<protein>
    <recommendedName>
        <fullName evidence="2">Ice-binding protein C-terminal domain-containing protein</fullName>
    </recommendedName>
</protein>
<feature type="domain" description="Ice-binding protein C-terminal" evidence="2">
    <location>
        <begin position="199"/>
        <end position="221"/>
    </location>
</feature>
<dbReference type="EMBL" id="CP019646">
    <property type="protein sequence ID" value="AQQ72401.1"/>
    <property type="molecule type" value="Genomic_DNA"/>
</dbReference>
<feature type="signal peptide" evidence="1">
    <location>
        <begin position="1"/>
        <end position="21"/>
    </location>
</feature>
<keyword evidence="4" id="KW-1185">Reference proteome</keyword>
<dbReference type="NCBIfam" id="TIGR02595">
    <property type="entry name" value="PEP_CTERM"/>
    <property type="match status" value="1"/>
</dbReference>
<dbReference type="RefSeq" id="WP_146684596.1">
    <property type="nucleotide sequence ID" value="NZ_CP019646.1"/>
</dbReference>